<reference evidence="2" key="2">
    <citation type="journal article" date="2015" name="Gigascience">
        <title>Reconstructing a comprehensive transcriptome assembly of a white-pupal translocated strain of the pest fruit fly Bactrocera cucurbitae.</title>
        <authorList>
            <person name="Sim S.B."/>
            <person name="Calla B."/>
            <person name="Hall B."/>
            <person name="DeRego T."/>
            <person name="Geib S.M."/>
        </authorList>
    </citation>
    <scope>NUCLEOTIDE SEQUENCE</scope>
</reference>
<organism evidence="2">
    <name type="scientific">Zeugodacus cucurbitae</name>
    <name type="common">Melon fruit fly</name>
    <name type="synonym">Bactrocera cucurbitae</name>
    <dbReference type="NCBI Taxonomy" id="28588"/>
    <lineage>
        <taxon>Eukaryota</taxon>
        <taxon>Metazoa</taxon>
        <taxon>Ecdysozoa</taxon>
        <taxon>Arthropoda</taxon>
        <taxon>Hexapoda</taxon>
        <taxon>Insecta</taxon>
        <taxon>Pterygota</taxon>
        <taxon>Neoptera</taxon>
        <taxon>Endopterygota</taxon>
        <taxon>Diptera</taxon>
        <taxon>Brachycera</taxon>
        <taxon>Muscomorpha</taxon>
        <taxon>Tephritoidea</taxon>
        <taxon>Tephritidae</taxon>
        <taxon>Zeugodacus</taxon>
        <taxon>Zeugodacus</taxon>
    </lineage>
</organism>
<feature type="region of interest" description="Disordered" evidence="1">
    <location>
        <begin position="199"/>
        <end position="225"/>
    </location>
</feature>
<sequence length="225" mass="26335">MWTSISEDSTAIGIDPTRQMHESYRHFATTAELHLTHLPHKMQMNSPNHADIRLHEHQQATYHAYPHKGYIAQQQHSQLYRRQHRYLHNHHHHLSYTAQQIDVTNCDSNNTLPMTAPFISNSEKYLLNNIDKHCRNPLNVDQLRHQTYIIPHEIATEEEQLLDTKHGIFENVLSNLAINKDEYNKKKPKEISNIVRKDISNHTGLEKKSKHLAESGTKQNDKELI</sequence>
<dbReference type="AlphaFoldDB" id="A0A0A1XH72"/>
<evidence type="ECO:0000313" key="2">
    <source>
        <dbReference type="EMBL" id="JAD10306.1"/>
    </source>
</evidence>
<proteinExistence type="predicted"/>
<evidence type="ECO:0000256" key="1">
    <source>
        <dbReference type="SAM" id="MobiDB-lite"/>
    </source>
</evidence>
<protein>
    <submittedName>
        <fullName evidence="2">Probable 2-isopropylmalate synthase</fullName>
    </submittedName>
</protein>
<gene>
    <name evidence="2" type="primary">leuA</name>
    <name evidence="2" type="ORF">g.6998</name>
</gene>
<accession>A0A0A1XH72</accession>
<reference evidence="2" key="1">
    <citation type="submission" date="2014-11" db="EMBL/GenBank/DDBJ databases">
        <authorList>
            <person name="Geib S."/>
        </authorList>
    </citation>
    <scope>NUCLEOTIDE SEQUENCE</scope>
</reference>
<name>A0A0A1XH72_ZEUCU</name>
<dbReference type="EMBL" id="GBXI01003986">
    <property type="protein sequence ID" value="JAD10306.1"/>
    <property type="molecule type" value="Transcribed_RNA"/>
</dbReference>